<organism evidence="1 2">
    <name type="scientific">Micromonospora haikouensis</name>
    <dbReference type="NCBI Taxonomy" id="686309"/>
    <lineage>
        <taxon>Bacteria</taxon>
        <taxon>Bacillati</taxon>
        <taxon>Actinomycetota</taxon>
        <taxon>Actinomycetes</taxon>
        <taxon>Micromonosporales</taxon>
        <taxon>Micromonosporaceae</taxon>
        <taxon>Micromonospora</taxon>
    </lineage>
</organism>
<dbReference type="SUPFAM" id="SSF53098">
    <property type="entry name" value="Ribonuclease H-like"/>
    <property type="match status" value="1"/>
</dbReference>
<sequence length="267" mass="29516">MQAEASNAQEHICENCGVICVPQGDGWIHPEPWATLKSRRVCDNPKELRPANPREIKNGAMQSLKRDRWMIEEQLAALVVPEGSLIRVGVVGCYAPTPEATIHPRGWGYLASDGHYGLGATTTTRRYDGPGELAAELRALFWALRRLLPRYRLEVLTDYPEIRELMNAWRRGNVEAIPPGYDSERRDSGREAKLSRAARTVHLNADRVVVEVVENYADTPLGLGADNLAQIGWKWCSGKLHKGDAKDRGLAAAAQHLNVAPALLSGD</sequence>
<name>A0A1C4VH67_9ACTN</name>
<dbReference type="InterPro" id="IPR012337">
    <property type="entry name" value="RNaseH-like_sf"/>
</dbReference>
<dbReference type="EMBL" id="FMCW01000009">
    <property type="protein sequence ID" value="SCE83308.1"/>
    <property type="molecule type" value="Genomic_DNA"/>
</dbReference>
<reference evidence="1 2" key="1">
    <citation type="submission" date="2016-06" db="EMBL/GenBank/DDBJ databases">
        <authorList>
            <person name="Kjaerup R.B."/>
            <person name="Dalgaard T.S."/>
            <person name="Juul-Madsen H.R."/>
        </authorList>
    </citation>
    <scope>NUCLEOTIDE SEQUENCE [LARGE SCALE GENOMIC DNA]</scope>
    <source>
        <strain evidence="1 2">DSM 45626</strain>
    </source>
</reference>
<protein>
    <recommendedName>
        <fullName evidence="3">RNase H type-1 domain-containing protein</fullName>
    </recommendedName>
</protein>
<dbReference type="Proteomes" id="UP000199375">
    <property type="component" value="Unassembled WGS sequence"/>
</dbReference>
<accession>A0A1C4VH67</accession>
<proteinExistence type="predicted"/>
<evidence type="ECO:0000313" key="1">
    <source>
        <dbReference type="EMBL" id="SCE83308.1"/>
    </source>
</evidence>
<dbReference type="AlphaFoldDB" id="A0A1C4VH67"/>
<gene>
    <name evidence="1" type="ORF">GA0070558_1093</name>
</gene>
<evidence type="ECO:0000313" key="2">
    <source>
        <dbReference type="Proteomes" id="UP000199375"/>
    </source>
</evidence>
<evidence type="ECO:0008006" key="3">
    <source>
        <dbReference type="Google" id="ProtNLM"/>
    </source>
</evidence>
<dbReference type="RefSeq" id="WP_141722198.1">
    <property type="nucleotide sequence ID" value="NZ_FMCW01000009.1"/>
</dbReference>